<feature type="region of interest" description="Disordered" evidence="2">
    <location>
        <begin position="146"/>
        <end position="189"/>
    </location>
</feature>
<proteinExistence type="predicted"/>
<evidence type="ECO:0000256" key="1">
    <source>
        <dbReference type="SAM" id="Coils"/>
    </source>
</evidence>
<feature type="region of interest" description="Disordered" evidence="2">
    <location>
        <begin position="1"/>
        <end position="126"/>
    </location>
</feature>
<protein>
    <submittedName>
        <fullName evidence="3">Uncharacterized protein</fullName>
    </submittedName>
</protein>
<feature type="compositionally biased region" description="Polar residues" evidence="2">
    <location>
        <begin position="397"/>
        <end position="406"/>
    </location>
</feature>
<feature type="coiled-coil region" evidence="1">
    <location>
        <begin position="199"/>
        <end position="335"/>
    </location>
</feature>
<feature type="compositionally biased region" description="Low complexity" evidence="2">
    <location>
        <begin position="407"/>
        <end position="420"/>
    </location>
</feature>
<evidence type="ECO:0000313" key="3">
    <source>
        <dbReference type="EMBL" id="KAG0262123.1"/>
    </source>
</evidence>
<keyword evidence="1" id="KW-0175">Coiled coil</keyword>
<feature type="compositionally biased region" description="Basic and acidic residues" evidence="2">
    <location>
        <begin position="638"/>
        <end position="648"/>
    </location>
</feature>
<organism evidence="3 4">
    <name type="scientific">Mortierella polycephala</name>
    <dbReference type="NCBI Taxonomy" id="41804"/>
    <lineage>
        <taxon>Eukaryota</taxon>
        <taxon>Fungi</taxon>
        <taxon>Fungi incertae sedis</taxon>
        <taxon>Mucoromycota</taxon>
        <taxon>Mortierellomycotina</taxon>
        <taxon>Mortierellomycetes</taxon>
        <taxon>Mortierellales</taxon>
        <taxon>Mortierellaceae</taxon>
        <taxon>Mortierella</taxon>
    </lineage>
</organism>
<feature type="compositionally biased region" description="Polar residues" evidence="2">
    <location>
        <begin position="72"/>
        <end position="81"/>
    </location>
</feature>
<reference evidence="3" key="1">
    <citation type="journal article" date="2020" name="Fungal Divers.">
        <title>Resolving the Mortierellaceae phylogeny through synthesis of multi-gene phylogenetics and phylogenomics.</title>
        <authorList>
            <person name="Vandepol N."/>
            <person name="Liber J."/>
            <person name="Desiro A."/>
            <person name="Na H."/>
            <person name="Kennedy M."/>
            <person name="Barry K."/>
            <person name="Grigoriev I.V."/>
            <person name="Miller A.N."/>
            <person name="O'Donnell K."/>
            <person name="Stajich J.E."/>
            <person name="Bonito G."/>
        </authorList>
    </citation>
    <scope>NUCLEOTIDE SEQUENCE</scope>
    <source>
        <strain evidence="3">KOD948</strain>
    </source>
</reference>
<evidence type="ECO:0000256" key="2">
    <source>
        <dbReference type="SAM" id="MobiDB-lite"/>
    </source>
</evidence>
<evidence type="ECO:0000313" key="4">
    <source>
        <dbReference type="Proteomes" id="UP000726737"/>
    </source>
</evidence>
<comment type="caution">
    <text evidence="3">The sequence shown here is derived from an EMBL/GenBank/DDBJ whole genome shotgun (WGS) entry which is preliminary data.</text>
</comment>
<feature type="compositionally biased region" description="Polar residues" evidence="2">
    <location>
        <begin position="44"/>
        <end position="59"/>
    </location>
</feature>
<accession>A0A9P6QBP1</accession>
<feature type="compositionally biased region" description="Low complexity" evidence="2">
    <location>
        <begin position="149"/>
        <end position="173"/>
    </location>
</feature>
<feature type="region of interest" description="Disordered" evidence="2">
    <location>
        <begin position="568"/>
        <end position="621"/>
    </location>
</feature>
<dbReference type="EMBL" id="JAAAJA010000106">
    <property type="protein sequence ID" value="KAG0262123.1"/>
    <property type="molecule type" value="Genomic_DNA"/>
</dbReference>
<sequence length="740" mass="83034">MTNPDPHQHQHQHDSDQSSNDNTALKAAGGLPPTPNTLHHPHASQVSYDSTANRDTAFSNGNNNNNNNNNNDCSAGQTKPFSTLPSHPSISTTTSSTLQHQQLTSTTSRISGSDQREDAPVNPTLSTVVDERCRALLESELSTFTLRGQQHQQSEQQLPSSPSSSFSSSSSSSATVHEKHLSQSLQTLKHQHERTLAHLSKAQTDVASLRTQLDEKEQSLQQLQSRMQERTQELKEVLLDRDSLSQEMMECHTDNAKFLKRLRGSSDAVERLQIENRHLIDQLRESRAKVAEISEAKARVTVALERERSRAQQAALDLERVVVRYKDEVERMQDLVLAMGHKHVQVQAQFSSLQQAHARAQSQAQAQAPSQALDQEEQKQPLAIVAGESTVTQEQGLFDLTTVNRPSSTTASTSSTKASSLPSQKQQHESFVLGDGALASILTSIASSTHSRRSKPTRRFTVNASSNSSSYSHNRHQAFTPLTLEQRKHEFLMDQITVLQRGYDSVRQEKITLELQLDMVQKQHQYNEQQRHKRQDSERKALGHHYPQKDIHMPAHQQNYDNLPHYQLSCASKGQSPDNTDYTDIQQQHHKRITEQGEEKQYHGAPSITEEDTDARKEAERVKQVKALQIQETLASLESRHDGVDRSNSHGSTASSHEELKHLGHLRSRIESAGADAVSSVSKSTRSSPSTRQQTPLQQQLLHSPHMHHQQHHHRPFCGYDQVEWDVQQCSCCMGGLIEL</sequence>
<feature type="compositionally biased region" description="Low complexity" evidence="2">
    <location>
        <begin position="60"/>
        <end position="71"/>
    </location>
</feature>
<gene>
    <name evidence="3" type="ORF">BG011_000320</name>
</gene>
<dbReference type="Proteomes" id="UP000726737">
    <property type="component" value="Unassembled WGS sequence"/>
</dbReference>
<feature type="compositionally biased region" description="Polar residues" evidence="2">
    <location>
        <begin position="569"/>
        <end position="586"/>
    </location>
</feature>
<feature type="region of interest" description="Disordered" evidence="2">
    <location>
        <begin position="447"/>
        <end position="477"/>
    </location>
</feature>
<feature type="region of interest" description="Disordered" evidence="2">
    <location>
        <begin position="634"/>
        <end position="659"/>
    </location>
</feature>
<name>A0A9P6QBP1_9FUNG</name>
<feature type="region of interest" description="Disordered" evidence="2">
    <location>
        <begin position="397"/>
        <end position="428"/>
    </location>
</feature>
<dbReference type="AlphaFoldDB" id="A0A9P6QBP1"/>
<keyword evidence="4" id="KW-1185">Reference proteome</keyword>
<feature type="compositionally biased region" description="Low complexity" evidence="2">
    <location>
        <begin position="678"/>
        <end position="704"/>
    </location>
</feature>
<feature type="compositionally biased region" description="Basic and acidic residues" evidence="2">
    <location>
        <begin position="593"/>
        <end position="602"/>
    </location>
</feature>
<feature type="compositionally biased region" description="Basic and acidic residues" evidence="2">
    <location>
        <begin position="1"/>
        <end position="16"/>
    </location>
</feature>
<feature type="compositionally biased region" description="Low complexity" evidence="2">
    <location>
        <begin position="82"/>
        <end position="108"/>
    </location>
</feature>
<feature type="region of interest" description="Disordered" evidence="2">
    <location>
        <begin position="672"/>
        <end position="713"/>
    </location>
</feature>
<dbReference type="OrthoDB" id="10255630at2759"/>